<evidence type="ECO:0000259" key="2">
    <source>
        <dbReference type="SMART" id="SM00862"/>
    </source>
</evidence>
<proteinExistence type="predicted"/>
<dbReference type="SMART" id="SM00862">
    <property type="entry name" value="Trans_reg_C"/>
    <property type="match status" value="1"/>
</dbReference>
<dbReference type="GO" id="GO:0000160">
    <property type="term" value="P:phosphorelay signal transduction system"/>
    <property type="evidence" value="ECO:0007669"/>
    <property type="project" value="InterPro"/>
</dbReference>
<dbReference type="InterPro" id="IPR016032">
    <property type="entry name" value="Sig_transdc_resp-reg_C-effctor"/>
</dbReference>
<accession>A0A1F4V9Q9</accession>
<protein>
    <recommendedName>
        <fullName evidence="2">OmpR/PhoB-type domain-containing protein</fullName>
    </recommendedName>
</protein>
<evidence type="ECO:0000256" key="1">
    <source>
        <dbReference type="ARBA" id="ARBA00023125"/>
    </source>
</evidence>
<evidence type="ECO:0000313" key="3">
    <source>
        <dbReference type="EMBL" id="OGC53904.1"/>
    </source>
</evidence>
<keyword evidence="1" id="KW-0238">DNA-binding</keyword>
<evidence type="ECO:0000313" key="4">
    <source>
        <dbReference type="Proteomes" id="UP000178127"/>
    </source>
</evidence>
<dbReference type="GO" id="GO:0003677">
    <property type="term" value="F:DNA binding"/>
    <property type="evidence" value="ECO:0007669"/>
    <property type="project" value="UniProtKB-KW"/>
</dbReference>
<dbReference type="SUPFAM" id="SSF46894">
    <property type="entry name" value="C-terminal effector domain of the bipartite response regulators"/>
    <property type="match status" value="1"/>
</dbReference>
<dbReference type="InterPro" id="IPR001867">
    <property type="entry name" value="OmpR/PhoB-type_DNA-bd"/>
</dbReference>
<dbReference type="Gene3D" id="1.10.10.10">
    <property type="entry name" value="Winged helix-like DNA-binding domain superfamily/Winged helix DNA-binding domain"/>
    <property type="match status" value="1"/>
</dbReference>
<feature type="domain" description="OmpR/PhoB-type" evidence="2">
    <location>
        <begin position="283"/>
        <end position="356"/>
    </location>
</feature>
<name>A0A1F4V9Q9_UNCKA</name>
<dbReference type="InterPro" id="IPR036388">
    <property type="entry name" value="WH-like_DNA-bd_sf"/>
</dbReference>
<organism evidence="3 4">
    <name type="scientific">candidate division WWE3 bacterium RIFCSPHIGHO2_02_FULL_38_14</name>
    <dbReference type="NCBI Taxonomy" id="1802620"/>
    <lineage>
        <taxon>Bacteria</taxon>
        <taxon>Katanobacteria</taxon>
    </lineage>
</organism>
<gene>
    <name evidence="3" type="ORF">A3D91_03910</name>
</gene>
<dbReference type="GO" id="GO:0006355">
    <property type="term" value="P:regulation of DNA-templated transcription"/>
    <property type="evidence" value="ECO:0007669"/>
    <property type="project" value="InterPro"/>
</dbReference>
<dbReference type="InterPro" id="IPR027417">
    <property type="entry name" value="P-loop_NTPase"/>
</dbReference>
<dbReference type="Proteomes" id="UP000178127">
    <property type="component" value="Unassembled WGS sequence"/>
</dbReference>
<dbReference type="AlphaFoldDB" id="A0A1F4V9Q9"/>
<sequence length="359" mass="41757">MIEVISKLPRYHFGQITDKTLESLLNGISVVITGIPGFGKSYFPRFIQLILNQEYPKIKTVLINLELLSKNADIYRDQIKSRLECPPYADIQSYIEHLTKENQLVIILEGVSANIDKNLLQYCYSIGGINPNSVVFLTIANYSILNLDYAKDYKTYALFTKTLIVQPFDREGTERIILINNKQYNWNIPLRLIQEIHELSGGNPALILYICFYLTEYDTDSLNFIDHMLQYPPLLARVNDIAKVVIKEPLEICRRLQIFNDKGEIFSKLVSHYLKKFDAKGYGFFMKDLSDRERRILAILVENKNTLVEREKIAQLMKLTPDTYSLWAIYKAIQRLKTKIKNFYTVITVKNKGYILKEL</sequence>
<reference evidence="3 4" key="1">
    <citation type="journal article" date="2016" name="Nat. Commun.">
        <title>Thousands of microbial genomes shed light on interconnected biogeochemical processes in an aquifer system.</title>
        <authorList>
            <person name="Anantharaman K."/>
            <person name="Brown C.T."/>
            <person name="Hug L.A."/>
            <person name="Sharon I."/>
            <person name="Castelle C.J."/>
            <person name="Probst A.J."/>
            <person name="Thomas B.C."/>
            <person name="Singh A."/>
            <person name="Wilkins M.J."/>
            <person name="Karaoz U."/>
            <person name="Brodie E.L."/>
            <person name="Williams K.H."/>
            <person name="Hubbard S.S."/>
            <person name="Banfield J.F."/>
        </authorList>
    </citation>
    <scope>NUCLEOTIDE SEQUENCE [LARGE SCALE GENOMIC DNA]</scope>
</reference>
<dbReference type="SUPFAM" id="SSF52540">
    <property type="entry name" value="P-loop containing nucleoside triphosphate hydrolases"/>
    <property type="match status" value="1"/>
</dbReference>
<comment type="caution">
    <text evidence="3">The sequence shown here is derived from an EMBL/GenBank/DDBJ whole genome shotgun (WGS) entry which is preliminary data.</text>
</comment>
<dbReference type="EMBL" id="MEVD01000007">
    <property type="protein sequence ID" value="OGC53904.1"/>
    <property type="molecule type" value="Genomic_DNA"/>
</dbReference>
<dbReference type="Pfam" id="PF00486">
    <property type="entry name" value="Trans_reg_C"/>
    <property type="match status" value="1"/>
</dbReference>